<dbReference type="SMART" id="SM00184">
    <property type="entry name" value="RING"/>
    <property type="match status" value="1"/>
</dbReference>
<dbReference type="AlphaFoldDB" id="A0A6C0EJG1"/>
<dbReference type="PROSITE" id="PS00282">
    <property type="entry name" value="KAZAL_1"/>
    <property type="match status" value="1"/>
</dbReference>
<reference evidence="2" key="1">
    <citation type="journal article" date="2020" name="Nature">
        <title>Giant virus diversity and host interactions through global metagenomics.</title>
        <authorList>
            <person name="Schulz F."/>
            <person name="Roux S."/>
            <person name="Paez-Espino D."/>
            <person name="Jungbluth S."/>
            <person name="Walsh D.A."/>
            <person name="Denef V.J."/>
            <person name="McMahon K.D."/>
            <person name="Konstantinidis K.T."/>
            <person name="Eloe-Fadrosh E.A."/>
            <person name="Kyrpides N.C."/>
            <person name="Woyke T."/>
        </authorList>
    </citation>
    <scope>NUCLEOTIDE SEQUENCE</scope>
    <source>
        <strain evidence="2">GVMAG-M-3300001351-8</strain>
    </source>
</reference>
<proteinExistence type="predicted"/>
<dbReference type="InterPro" id="IPR001841">
    <property type="entry name" value="Znf_RING"/>
</dbReference>
<dbReference type="CDD" id="cd16448">
    <property type="entry name" value="RING-H2"/>
    <property type="match status" value="1"/>
</dbReference>
<evidence type="ECO:0000313" key="2">
    <source>
        <dbReference type="EMBL" id="QHT29177.1"/>
    </source>
</evidence>
<dbReference type="PROSITE" id="PS50089">
    <property type="entry name" value="ZF_RING_2"/>
    <property type="match status" value="1"/>
</dbReference>
<dbReference type="SUPFAM" id="SSF57850">
    <property type="entry name" value="RING/U-box"/>
    <property type="match status" value="1"/>
</dbReference>
<protein>
    <recommendedName>
        <fullName evidence="1">RING-type domain-containing protein</fullName>
    </recommendedName>
</protein>
<name>A0A6C0EJG1_9ZZZZ</name>
<dbReference type="Gene3D" id="3.30.40.10">
    <property type="entry name" value="Zinc/RING finger domain, C3HC4 (zinc finger)"/>
    <property type="match status" value="1"/>
</dbReference>
<evidence type="ECO:0000259" key="1">
    <source>
        <dbReference type="PROSITE" id="PS50089"/>
    </source>
</evidence>
<dbReference type="EMBL" id="MN738870">
    <property type="protein sequence ID" value="QHT29177.1"/>
    <property type="molecule type" value="Genomic_DNA"/>
</dbReference>
<organism evidence="2">
    <name type="scientific">viral metagenome</name>
    <dbReference type="NCBI Taxonomy" id="1070528"/>
    <lineage>
        <taxon>unclassified sequences</taxon>
        <taxon>metagenomes</taxon>
        <taxon>organismal metagenomes</taxon>
    </lineage>
</organism>
<dbReference type="Pfam" id="PF13639">
    <property type="entry name" value="zf-RING_2"/>
    <property type="match status" value="1"/>
</dbReference>
<dbReference type="InterPro" id="IPR002350">
    <property type="entry name" value="Kazal_dom"/>
</dbReference>
<dbReference type="InterPro" id="IPR013083">
    <property type="entry name" value="Znf_RING/FYVE/PHD"/>
</dbReference>
<sequence>MSCPICYEVLEDKDKLTLACNHSFHKCCIKEAVKYNIACPYCREKYTLIGNYSNNNSNVIKYGIIKRRSKTVLFLNSMYTIIRLDKFKENISPNYWINNIYNNSIIPLHTLNINGTDYLMTLYLRLVLIHSADKHQVNIIQKKDILNSLYLDTDDTIYLNTFNRPLSKLSFIICYEWVFDVLHEITQEFNFYYYNFINTLVFDLVLFCLKMTPVTPHEYQTILVSGMYKTIEIILKDIKDLNKEALLNRLIYYSDKACNMESVIKYNNHIDDYIDKYNITKNTIII</sequence>
<accession>A0A6C0EJG1</accession>
<feature type="domain" description="RING-type" evidence="1">
    <location>
        <begin position="3"/>
        <end position="43"/>
    </location>
</feature>